<name>A0A9J5X280_SOLCO</name>
<keyword evidence="4" id="KW-1185">Reference proteome</keyword>
<feature type="non-terminal residue" evidence="3">
    <location>
        <position position="1"/>
    </location>
</feature>
<evidence type="ECO:0000256" key="2">
    <source>
        <dbReference type="SAM" id="Phobius"/>
    </source>
</evidence>
<proteinExistence type="predicted"/>
<dbReference type="EMBL" id="JACXVP010000010">
    <property type="protein sequence ID" value="KAG5582219.1"/>
    <property type="molecule type" value="Genomic_DNA"/>
</dbReference>
<sequence>QPFKHKQGGGQGGTGGLNRHLLSCVPIQYKEAKSLADRKKGIQVNDFDINVNESVGASNMIQGSLDPSNPGGPLTQRKYNKKRDSKNLAKMVSVCELGNLISVVYYVICHQEKFQDIIKQAYFTSSTINYKEINPTCEMCKSSIKIKEKFCMKNIELQKYSEVGQTSNPRVKLNFKLYEIFLVLILLTVMILKNILINL</sequence>
<feature type="region of interest" description="Disordered" evidence="1">
    <location>
        <begin position="60"/>
        <end position="80"/>
    </location>
</feature>
<gene>
    <name evidence="3" type="ORF">H5410_052846</name>
</gene>
<dbReference type="OrthoDB" id="2610923at2759"/>
<comment type="caution">
    <text evidence="3">The sequence shown here is derived from an EMBL/GenBank/DDBJ whole genome shotgun (WGS) entry which is preliminary data.</text>
</comment>
<evidence type="ECO:0000313" key="4">
    <source>
        <dbReference type="Proteomes" id="UP000824120"/>
    </source>
</evidence>
<evidence type="ECO:0000256" key="1">
    <source>
        <dbReference type="SAM" id="MobiDB-lite"/>
    </source>
</evidence>
<protein>
    <submittedName>
        <fullName evidence="3">Uncharacterized protein</fullName>
    </submittedName>
</protein>
<keyword evidence="2" id="KW-0472">Membrane</keyword>
<keyword evidence="2" id="KW-1133">Transmembrane helix</keyword>
<feature type="transmembrane region" description="Helical" evidence="2">
    <location>
        <begin position="177"/>
        <end position="196"/>
    </location>
</feature>
<evidence type="ECO:0000313" key="3">
    <source>
        <dbReference type="EMBL" id="KAG5582219.1"/>
    </source>
</evidence>
<accession>A0A9J5X280</accession>
<reference evidence="3 4" key="1">
    <citation type="submission" date="2020-09" db="EMBL/GenBank/DDBJ databases">
        <title>De no assembly of potato wild relative species, Solanum commersonii.</title>
        <authorList>
            <person name="Cho K."/>
        </authorList>
    </citation>
    <scope>NUCLEOTIDE SEQUENCE [LARGE SCALE GENOMIC DNA]</scope>
    <source>
        <strain evidence="3">LZ3.2</strain>
        <tissue evidence="3">Leaf</tissue>
    </source>
</reference>
<dbReference type="AlphaFoldDB" id="A0A9J5X280"/>
<dbReference type="Proteomes" id="UP000824120">
    <property type="component" value="Chromosome 10"/>
</dbReference>
<organism evidence="3 4">
    <name type="scientific">Solanum commersonii</name>
    <name type="common">Commerson's wild potato</name>
    <name type="synonym">Commerson's nightshade</name>
    <dbReference type="NCBI Taxonomy" id="4109"/>
    <lineage>
        <taxon>Eukaryota</taxon>
        <taxon>Viridiplantae</taxon>
        <taxon>Streptophyta</taxon>
        <taxon>Embryophyta</taxon>
        <taxon>Tracheophyta</taxon>
        <taxon>Spermatophyta</taxon>
        <taxon>Magnoliopsida</taxon>
        <taxon>eudicotyledons</taxon>
        <taxon>Gunneridae</taxon>
        <taxon>Pentapetalae</taxon>
        <taxon>asterids</taxon>
        <taxon>lamiids</taxon>
        <taxon>Solanales</taxon>
        <taxon>Solanaceae</taxon>
        <taxon>Solanoideae</taxon>
        <taxon>Solaneae</taxon>
        <taxon>Solanum</taxon>
    </lineage>
</organism>
<keyword evidence="2" id="KW-0812">Transmembrane</keyword>